<dbReference type="InterPro" id="IPR020904">
    <property type="entry name" value="Sc_DH/Rdtase_CS"/>
</dbReference>
<dbReference type="Pfam" id="PF00106">
    <property type="entry name" value="adh_short"/>
    <property type="match status" value="1"/>
</dbReference>
<dbReference type="PANTHER" id="PTHR43975:SF2">
    <property type="entry name" value="EG:BACR7A4.14 PROTEIN-RELATED"/>
    <property type="match status" value="1"/>
</dbReference>
<evidence type="ECO:0000313" key="2">
    <source>
        <dbReference type="EMBL" id="WAR28476.1"/>
    </source>
</evidence>
<dbReference type="Proteomes" id="UP001164746">
    <property type="component" value="Chromosome 15"/>
</dbReference>
<proteinExistence type="predicted"/>
<organism evidence="2 3">
    <name type="scientific">Mya arenaria</name>
    <name type="common">Soft-shell clam</name>
    <dbReference type="NCBI Taxonomy" id="6604"/>
    <lineage>
        <taxon>Eukaryota</taxon>
        <taxon>Metazoa</taxon>
        <taxon>Spiralia</taxon>
        <taxon>Lophotrochozoa</taxon>
        <taxon>Mollusca</taxon>
        <taxon>Bivalvia</taxon>
        <taxon>Autobranchia</taxon>
        <taxon>Heteroconchia</taxon>
        <taxon>Euheterodonta</taxon>
        <taxon>Imparidentia</taxon>
        <taxon>Neoheterodontei</taxon>
        <taxon>Myida</taxon>
        <taxon>Myoidea</taxon>
        <taxon>Myidae</taxon>
        <taxon>Mya</taxon>
    </lineage>
</organism>
<evidence type="ECO:0000256" key="1">
    <source>
        <dbReference type="ARBA" id="ARBA00023002"/>
    </source>
</evidence>
<accession>A0ABY7G5Y9</accession>
<name>A0ABY7G5Y9_MYAAR</name>
<dbReference type="InterPro" id="IPR002347">
    <property type="entry name" value="SDR_fam"/>
</dbReference>
<evidence type="ECO:0000313" key="3">
    <source>
        <dbReference type="Proteomes" id="UP001164746"/>
    </source>
</evidence>
<gene>
    <name evidence="2" type="ORF">MAR_014180</name>
</gene>
<dbReference type="PANTHER" id="PTHR43975">
    <property type="entry name" value="ZGC:101858"/>
    <property type="match status" value="1"/>
</dbReference>
<feature type="non-terminal residue" evidence="2">
    <location>
        <position position="169"/>
    </location>
</feature>
<protein>
    <submittedName>
        <fullName evidence="2">DHB14-like protein</fullName>
    </submittedName>
</protein>
<dbReference type="PRINTS" id="PR00081">
    <property type="entry name" value="GDHRDH"/>
</dbReference>
<dbReference type="PROSITE" id="PS00061">
    <property type="entry name" value="ADH_SHORT"/>
    <property type="match status" value="1"/>
</dbReference>
<dbReference type="Gene3D" id="3.40.50.720">
    <property type="entry name" value="NAD(P)-binding Rossmann-like Domain"/>
    <property type="match status" value="1"/>
</dbReference>
<keyword evidence="1" id="KW-0560">Oxidoreductase</keyword>
<dbReference type="SUPFAM" id="SSF51735">
    <property type="entry name" value="NAD(P)-binding Rossmann-fold domains"/>
    <property type="match status" value="1"/>
</dbReference>
<dbReference type="InterPro" id="IPR036291">
    <property type="entry name" value="NAD(P)-bd_dom_sf"/>
</dbReference>
<keyword evidence="3" id="KW-1185">Reference proteome</keyword>
<reference evidence="2" key="1">
    <citation type="submission" date="2022-11" db="EMBL/GenBank/DDBJ databases">
        <title>Centuries of genome instability and evolution in soft-shell clam transmissible cancer (bioRxiv).</title>
        <authorList>
            <person name="Hart S.F.M."/>
            <person name="Yonemitsu M.A."/>
            <person name="Giersch R.M."/>
            <person name="Beal B.F."/>
            <person name="Arriagada G."/>
            <person name="Davis B.W."/>
            <person name="Ostrander E.A."/>
            <person name="Goff S.P."/>
            <person name="Metzger M.J."/>
        </authorList>
    </citation>
    <scope>NUCLEOTIDE SEQUENCE</scope>
    <source>
        <strain evidence="2">MELC-2E11</strain>
        <tissue evidence="2">Siphon/mantle</tissue>
    </source>
</reference>
<dbReference type="PRINTS" id="PR00080">
    <property type="entry name" value="SDRFAMILY"/>
</dbReference>
<dbReference type="EMBL" id="CP111026">
    <property type="protein sequence ID" value="WAR28476.1"/>
    <property type="molecule type" value="Genomic_DNA"/>
</dbReference>
<sequence>MSTGFGRFTDKVVVVTGGCKGIGAGCVEVFREAEGKAAVWDNAVEKTVERFGRIDCLINNAGSHPPFHKIDEYPAEDLRKLMDLNFVAYYLAAQHCLPHIRKTNGTVVNIASQVGSQGQKFATAYSATKGAVIAFSMSLAKEEAAYGVRVNAVSPTATVTPMLRGFYEE</sequence>